<dbReference type="PANTHER" id="PTHR48107">
    <property type="entry name" value="NADPH-DEPENDENT ALDEHYDE REDUCTASE-LIKE PROTEIN, CHLOROPLASTIC-RELATED"/>
    <property type="match status" value="1"/>
</dbReference>
<comment type="caution">
    <text evidence="4">The sequence shown here is derived from an EMBL/GenBank/DDBJ whole genome shotgun (WGS) entry which is preliminary data.</text>
</comment>
<evidence type="ECO:0000313" key="5">
    <source>
        <dbReference type="Proteomes" id="UP000092504"/>
    </source>
</evidence>
<dbReference type="EMBL" id="MAJD01000001">
    <property type="protein sequence ID" value="OBX36003.1"/>
    <property type="molecule type" value="Genomic_DNA"/>
</dbReference>
<dbReference type="Proteomes" id="UP000092504">
    <property type="component" value="Unassembled WGS sequence"/>
</dbReference>
<dbReference type="FunFam" id="3.40.50.720:FF:000084">
    <property type="entry name" value="Short-chain dehydrogenase reductase"/>
    <property type="match status" value="1"/>
</dbReference>
<name>A0A1B8P1C6_HALEL</name>
<dbReference type="SUPFAM" id="SSF51735">
    <property type="entry name" value="NAD(P)-binding Rossmann-fold domains"/>
    <property type="match status" value="1"/>
</dbReference>
<evidence type="ECO:0000256" key="2">
    <source>
        <dbReference type="ARBA" id="ARBA00023002"/>
    </source>
</evidence>
<dbReference type="PANTHER" id="PTHR48107:SF7">
    <property type="entry name" value="RE15974P"/>
    <property type="match status" value="1"/>
</dbReference>
<dbReference type="Pfam" id="PF00106">
    <property type="entry name" value="adh_short"/>
    <property type="match status" value="1"/>
</dbReference>
<dbReference type="PRINTS" id="PR00081">
    <property type="entry name" value="GDHRDH"/>
</dbReference>
<dbReference type="EC" id="1.1.1.100" evidence="4"/>
<protein>
    <submittedName>
        <fullName evidence="4">3-oxoacyl-[acyl-carrier-protein] reductase FabG</fullName>
        <ecNumber evidence="4">1.1.1.100</ecNumber>
    </submittedName>
</protein>
<gene>
    <name evidence="4" type="primary">fabG_1</name>
    <name evidence="4" type="ORF">A8U91_00339</name>
</gene>
<comment type="similarity">
    <text evidence="1 3">Belongs to the short-chain dehydrogenases/reductases (SDR) family.</text>
</comment>
<dbReference type="Gene3D" id="3.40.50.720">
    <property type="entry name" value="NAD(P)-binding Rossmann-like Domain"/>
    <property type="match status" value="1"/>
</dbReference>
<accession>A0A1B8P1C6</accession>
<evidence type="ECO:0000256" key="1">
    <source>
        <dbReference type="ARBA" id="ARBA00006484"/>
    </source>
</evidence>
<keyword evidence="2 4" id="KW-0560">Oxidoreductase</keyword>
<proteinExistence type="inferred from homology"/>
<reference evidence="4 5" key="1">
    <citation type="submission" date="2016-06" db="EMBL/GenBank/DDBJ databases">
        <title>Genome sequence of halotolerant plant growth promoting strain of Halomonas elongata HEK1 isolated from salterns of Rann of Kutch, Gujarat, India.</title>
        <authorList>
            <person name="Gaba S."/>
            <person name="Singh R.N."/>
            <person name="Abrol S."/>
            <person name="Kaushik R."/>
            <person name="Saxena A.K."/>
        </authorList>
    </citation>
    <scope>NUCLEOTIDE SEQUENCE [LARGE SCALE GENOMIC DNA]</scope>
    <source>
        <strain evidence="4 5">HEK1</strain>
    </source>
</reference>
<dbReference type="PATRIC" id="fig|2746.7.peg.351"/>
<dbReference type="InterPro" id="IPR036291">
    <property type="entry name" value="NAD(P)-bd_dom_sf"/>
</dbReference>
<evidence type="ECO:0000313" key="4">
    <source>
        <dbReference type="EMBL" id="OBX36003.1"/>
    </source>
</evidence>
<dbReference type="InterPro" id="IPR002347">
    <property type="entry name" value="SDR_fam"/>
</dbReference>
<dbReference type="GO" id="GO:0004316">
    <property type="term" value="F:3-oxoacyl-[acyl-carrier-protein] reductase (NADPH) activity"/>
    <property type="evidence" value="ECO:0007669"/>
    <property type="project" value="UniProtKB-EC"/>
</dbReference>
<dbReference type="AlphaFoldDB" id="A0A1B8P1C6"/>
<organism evidence="4 5">
    <name type="scientific">Halomonas elongata</name>
    <dbReference type="NCBI Taxonomy" id="2746"/>
    <lineage>
        <taxon>Bacteria</taxon>
        <taxon>Pseudomonadati</taxon>
        <taxon>Pseudomonadota</taxon>
        <taxon>Gammaproteobacteria</taxon>
        <taxon>Oceanospirillales</taxon>
        <taxon>Halomonadaceae</taxon>
        <taxon>Halomonas</taxon>
    </lineage>
</organism>
<dbReference type="PRINTS" id="PR00080">
    <property type="entry name" value="SDRFAMILY"/>
</dbReference>
<sequence length="248" mass="25877">MTDTTQQVALVTGASRGIGRAIALKLAEDGFAVVVNYAGNAELANQTVAEIEANGGRGVALQADIGDSASVIRLFDQALEAFGRLDVVVNNAGTLQMANITTDNVEVLDRTLATNLRGSWLVMAKAAETLREGGRIIALSSSVLAKSFPAYGAYIASKAGVEGLIKVLANELRGRNITVNGVAPGPVATELFFEGKSDEQVASIAAMARSSAWDNRRKLPMPSPSWPGRKAAGSMGRCYAPTAVSLRA</sequence>
<evidence type="ECO:0000256" key="3">
    <source>
        <dbReference type="RuleBase" id="RU000363"/>
    </source>
</evidence>